<accession>A0ABY6L4P9</accession>
<dbReference type="InterPro" id="IPR036397">
    <property type="entry name" value="RNaseH_sf"/>
</dbReference>
<proteinExistence type="predicted"/>
<evidence type="ECO:0000313" key="2">
    <source>
        <dbReference type="Proteomes" id="UP001235939"/>
    </source>
</evidence>
<keyword evidence="2" id="KW-1185">Reference proteome</keyword>
<dbReference type="Gene3D" id="3.30.420.10">
    <property type="entry name" value="Ribonuclease H-like superfamily/Ribonuclease H"/>
    <property type="match status" value="1"/>
</dbReference>
<sequence length="95" mass="10794">MAIFSKGCILEDYPPKGQTLNSIVYSELLEKILKPKIRSKRRSLLSKGVCLHHDNARRNMANVTIEFINKLNFKGLNNSSYSPNLARINIIYLGT</sequence>
<evidence type="ECO:0000313" key="1">
    <source>
        <dbReference type="EMBL" id="UYV76120.1"/>
    </source>
</evidence>
<reference evidence="1 2" key="1">
    <citation type="submission" date="2022-01" db="EMBL/GenBank/DDBJ databases">
        <title>A chromosomal length assembly of Cordylochernes scorpioides.</title>
        <authorList>
            <person name="Zeh D."/>
            <person name="Zeh J."/>
        </authorList>
    </citation>
    <scope>NUCLEOTIDE SEQUENCE [LARGE SCALE GENOMIC DNA]</scope>
    <source>
        <strain evidence="1">IN4F17</strain>
        <tissue evidence="1">Whole Body</tissue>
    </source>
</reference>
<gene>
    <name evidence="1" type="ORF">LAZ67_13002649</name>
</gene>
<name>A0ABY6L4P9_9ARAC</name>
<organism evidence="1 2">
    <name type="scientific">Cordylochernes scorpioides</name>
    <dbReference type="NCBI Taxonomy" id="51811"/>
    <lineage>
        <taxon>Eukaryota</taxon>
        <taxon>Metazoa</taxon>
        <taxon>Ecdysozoa</taxon>
        <taxon>Arthropoda</taxon>
        <taxon>Chelicerata</taxon>
        <taxon>Arachnida</taxon>
        <taxon>Pseudoscorpiones</taxon>
        <taxon>Cheliferoidea</taxon>
        <taxon>Chernetidae</taxon>
        <taxon>Cordylochernes</taxon>
    </lineage>
</organism>
<protein>
    <submittedName>
        <fullName evidence="1">Uncharacterized protein</fullName>
    </submittedName>
</protein>
<dbReference type="Proteomes" id="UP001235939">
    <property type="component" value="Chromosome 13"/>
</dbReference>
<dbReference type="EMBL" id="CP092875">
    <property type="protein sequence ID" value="UYV76120.1"/>
    <property type="molecule type" value="Genomic_DNA"/>
</dbReference>